<dbReference type="InterPro" id="IPR016186">
    <property type="entry name" value="C-type_lectin-like/link_sf"/>
</dbReference>
<keyword evidence="1" id="KW-0677">Repeat</keyword>
<dbReference type="GO" id="GO:0016020">
    <property type="term" value="C:membrane"/>
    <property type="evidence" value="ECO:0007669"/>
    <property type="project" value="UniProtKB-SubCell"/>
</dbReference>
<accession>A0A9X0CUF5</accession>
<feature type="domain" description="Fibronectin type-III" evidence="5">
    <location>
        <begin position="201"/>
        <end position="289"/>
    </location>
</feature>
<proteinExistence type="predicted"/>
<feature type="domain" description="C-type lectin" evidence="3">
    <location>
        <begin position="100"/>
        <end position="195"/>
    </location>
</feature>
<evidence type="ECO:0000259" key="3">
    <source>
        <dbReference type="PROSITE" id="PS50041"/>
    </source>
</evidence>
<dbReference type="SUPFAM" id="SSF56436">
    <property type="entry name" value="C-type lectin-like"/>
    <property type="match status" value="1"/>
</dbReference>
<evidence type="ECO:0000313" key="6">
    <source>
        <dbReference type="EMBL" id="KAJ7376020.1"/>
    </source>
</evidence>
<feature type="domain" description="Ig-like" evidence="4">
    <location>
        <begin position="1"/>
        <end position="67"/>
    </location>
</feature>
<dbReference type="SUPFAM" id="SSF48726">
    <property type="entry name" value="Immunoglobulin"/>
    <property type="match status" value="1"/>
</dbReference>
<dbReference type="InterPro" id="IPR036179">
    <property type="entry name" value="Ig-like_dom_sf"/>
</dbReference>
<dbReference type="AlphaFoldDB" id="A0A9X0CUF5"/>
<dbReference type="InterPro" id="IPR016187">
    <property type="entry name" value="CTDL_fold"/>
</dbReference>
<evidence type="ECO:0000259" key="5">
    <source>
        <dbReference type="PROSITE" id="PS50853"/>
    </source>
</evidence>
<dbReference type="Gene3D" id="3.10.100.10">
    <property type="entry name" value="Mannose-Binding Protein A, subunit A"/>
    <property type="match status" value="1"/>
</dbReference>
<name>A0A9X0CUF5_9CNID</name>
<dbReference type="CDD" id="cd00063">
    <property type="entry name" value="FN3"/>
    <property type="match status" value="1"/>
</dbReference>
<comment type="caution">
    <text evidence="6">The sequence shown here is derived from an EMBL/GenBank/DDBJ whole genome shotgun (WGS) entry which is preliminary data.</text>
</comment>
<dbReference type="Pfam" id="PF00041">
    <property type="entry name" value="fn3"/>
    <property type="match status" value="1"/>
</dbReference>
<dbReference type="PROSITE" id="PS50835">
    <property type="entry name" value="IG_LIKE"/>
    <property type="match status" value="1"/>
</dbReference>
<evidence type="ECO:0000256" key="2">
    <source>
        <dbReference type="ARBA" id="ARBA00023157"/>
    </source>
</evidence>
<dbReference type="SMART" id="SM00060">
    <property type="entry name" value="FN3"/>
    <property type="match status" value="1"/>
</dbReference>
<keyword evidence="2" id="KW-1015">Disulfide bond</keyword>
<dbReference type="PROSITE" id="PS50041">
    <property type="entry name" value="C_TYPE_LECTIN_2"/>
    <property type="match status" value="1"/>
</dbReference>
<dbReference type="InterPro" id="IPR003599">
    <property type="entry name" value="Ig_sub"/>
</dbReference>
<dbReference type="SMART" id="SM00409">
    <property type="entry name" value="IG"/>
    <property type="match status" value="1"/>
</dbReference>
<evidence type="ECO:0000256" key="1">
    <source>
        <dbReference type="ARBA" id="ARBA00022737"/>
    </source>
</evidence>
<dbReference type="EMBL" id="MU826421">
    <property type="protein sequence ID" value="KAJ7376020.1"/>
    <property type="molecule type" value="Genomic_DNA"/>
</dbReference>
<dbReference type="Gene3D" id="2.60.40.10">
    <property type="entry name" value="Immunoglobulins"/>
    <property type="match status" value="2"/>
</dbReference>
<organism evidence="6 7">
    <name type="scientific">Desmophyllum pertusum</name>
    <dbReference type="NCBI Taxonomy" id="174260"/>
    <lineage>
        <taxon>Eukaryota</taxon>
        <taxon>Metazoa</taxon>
        <taxon>Cnidaria</taxon>
        <taxon>Anthozoa</taxon>
        <taxon>Hexacorallia</taxon>
        <taxon>Scleractinia</taxon>
        <taxon>Caryophylliina</taxon>
        <taxon>Caryophylliidae</taxon>
        <taxon>Desmophyllum</taxon>
    </lineage>
</organism>
<dbReference type="InterPro" id="IPR036116">
    <property type="entry name" value="FN3_sf"/>
</dbReference>
<dbReference type="PANTHER" id="PTHR44170">
    <property type="entry name" value="PROTEIN SIDEKICK"/>
    <property type="match status" value="1"/>
</dbReference>
<protein>
    <submittedName>
        <fullName evidence="6">Uncharacterized protein</fullName>
    </submittedName>
</protein>
<evidence type="ECO:0000259" key="4">
    <source>
        <dbReference type="PROSITE" id="PS50835"/>
    </source>
</evidence>
<sequence>MMNLSEEFTVYTNQNLTLSCQPRDSPKKLVYWYKSPRNYKGREVHLYTGPNFTITKATMNDTAFYSCSGAEWGFWGIRRYVMVNVIEPGEPSCANGWNLYKNSCFMHSARSVTGTWDQAHVYCNGSSAQLAKVSGNSDALNFMSDLAKRRNASNVWIGSSRGPRSRFLGQCATFDGHKRAWTKSKCTQVLPFICERVLPEVPKDVTIEQISSSTARVRWTMTASGNTATSYYVELSTSSSGNVVSRKSSSKERSLLLTDLQPNIQYRVRVQAENVAGNGSSSSFASFKD</sequence>
<reference evidence="6" key="1">
    <citation type="submission" date="2023-01" db="EMBL/GenBank/DDBJ databases">
        <title>Genome assembly of the deep-sea coral Lophelia pertusa.</title>
        <authorList>
            <person name="Herrera S."/>
            <person name="Cordes E."/>
        </authorList>
    </citation>
    <scope>NUCLEOTIDE SEQUENCE</scope>
    <source>
        <strain evidence="6">USNM1676648</strain>
        <tissue evidence="6">Polyp</tissue>
    </source>
</reference>
<dbReference type="Proteomes" id="UP001163046">
    <property type="component" value="Unassembled WGS sequence"/>
</dbReference>
<dbReference type="InterPro" id="IPR013783">
    <property type="entry name" value="Ig-like_fold"/>
</dbReference>
<dbReference type="InterPro" id="IPR003961">
    <property type="entry name" value="FN3_dom"/>
</dbReference>
<gene>
    <name evidence="6" type="ORF">OS493_037487</name>
</gene>
<dbReference type="InterPro" id="IPR007110">
    <property type="entry name" value="Ig-like_dom"/>
</dbReference>
<dbReference type="GO" id="GO:0098609">
    <property type="term" value="P:cell-cell adhesion"/>
    <property type="evidence" value="ECO:0007669"/>
    <property type="project" value="TreeGrafter"/>
</dbReference>
<keyword evidence="7" id="KW-1185">Reference proteome</keyword>
<dbReference type="InterPro" id="IPR001304">
    <property type="entry name" value="C-type_lectin-like"/>
</dbReference>
<dbReference type="PROSITE" id="PS50853">
    <property type="entry name" value="FN3"/>
    <property type="match status" value="1"/>
</dbReference>
<dbReference type="SMART" id="SM00034">
    <property type="entry name" value="CLECT"/>
    <property type="match status" value="1"/>
</dbReference>
<evidence type="ECO:0000313" key="7">
    <source>
        <dbReference type="Proteomes" id="UP001163046"/>
    </source>
</evidence>
<dbReference type="OrthoDB" id="5957282at2759"/>
<dbReference type="PANTHER" id="PTHR44170:SF6">
    <property type="entry name" value="CONTACTIN"/>
    <property type="match status" value="1"/>
</dbReference>
<dbReference type="SUPFAM" id="SSF49265">
    <property type="entry name" value="Fibronectin type III"/>
    <property type="match status" value="1"/>
</dbReference>